<name>A0ABP8FS88_9SPHI</name>
<dbReference type="RefSeq" id="WP_345209358.1">
    <property type="nucleotide sequence ID" value="NZ_BAABFT010000001.1"/>
</dbReference>
<reference evidence="2" key="1">
    <citation type="journal article" date="2019" name="Int. J. Syst. Evol. Microbiol.">
        <title>The Global Catalogue of Microorganisms (GCM) 10K type strain sequencing project: providing services to taxonomists for standard genome sequencing and annotation.</title>
        <authorList>
            <consortium name="The Broad Institute Genomics Platform"/>
            <consortium name="The Broad Institute Genome Sequencing Center for Infectious Disease"/>
            <person name="Wu L."/>
            <person name="Ma J."/>
        </authorList>
    </citation>
    <scope>NUCLEOTIDE SEQUENCE [LARGE SCALE GENOMIC DNA]</scope>
    <source>
        <strain evidence="2">JCM 17705</strain>
    </source>
</reference>
<evidence type="ECO:0000313" key="2">
    <source>
        <dbReference type="Proteomes" id="UP001500582"/>
    </source>
</evidence>
<organism evidence="1 2">
    <name type="scientific">Mucilaginibacter gynuensis</name>
    <dbReference type="NCBI Taxonomy" id="1302236"/>
    <lineage>
        <taxon>Bacteria</taxon>
        <taxon>Pseudomonadati</taxon>
        <taxon>Bacteroidota</taxon>
        <taxon>Sphingobacteriia</taxon>
        <taxon>Sphingobacteriales</taxon>
        <taxon>Sphingobacteriaceae</taxon>
        <taxon>Mucilaginibacter</taxon>
    </lineage>
</organism>
<dbReference type="Pfam" id="PF12244">
    <property type="entry name" value="DUF3606"/>
    <property type="match status" value="1"/>
</dbReference>
<dbReference type="InterPro" id="IPR022037">
    <property type="entry name" value="DUF3606"/>
</dbReference>
<comment type="caution">
    <text evidence="1">The sequence shown here is derived from an EMBL/GenBank/DDBJ whole genome shotgun (WGS) entry which is preliminary data.</text>
</comment>
<dbReference type="Proteomes" id="UP001500582">
    <property type="component" value="Unassembled WGS sequence"/>
</dbReference>
<protein>
    <recommendedName>
        <fullName evidence="3">DUF3606 domain-containing protein</fullName>
    </recommendedName>
</protein>
<keyword evidence="2" id="KW-1185">Reference proteome</keyword>
<sequence>MEERRYHTATTDRNIINLNRNEDVEYWTNRFNTTRVKLKAALNAVGSEVENVEAWLRNR</sequence>
<evidence type="ECO:0000313" key="1">
    <source>
        <dbReference type="EMBL" id="GAA4309953.1"/>
    </source>
</evidence>
<accession>A0ABP8FS88</accession>
<dbReference type="EMBL" id="BAABFT010000001">
    <property type="protein sequence ID" value="GAA4309953.1"/>
    <property type="molecule type" value="Genomic_DNA"/>
</dbReference>
<evidence type="ECO:0008006" key="3">
    <source>
        <dbReference type="Google" id="ProtNLM"/>
    </source>
</evidence>
<proteinExistence type="predicted"/>
<gene>
    <name evidence="1" type="ORF">GCM10023149_04490</name>
</gene>